<evidence type="ECO:0000256" key="1">
    <source>
        <dbReference type="ARBA" id="ARBA00010835"/>
    </source>
</evidence>
<dbReference type="EMBL" id="CP036272">
    <property type="protein sequence ID" value="QDT57925.1"/>
    <property type="molecule type" value="Genomic_DNA"/>
</dbReference>
<dbReference type="AlphaFoldDB" id="A0A517SP75"/>
<proteinExistence type="inferred from homology"/>
<dbReference type="InterPro" id="IPR045853">
    <property type="entry name" value="Pep_chain_release_fac_I_sf"/>
</dbReference>
<accession>A0A517SP75</accession>
<dbReference type="PANTHER" id="PTHR43804">
    <property type="entry name" value="LD18447P"/>
    <property type="match status" value="1"/>
</dbReference>
<dbReference type="Pfam" id="PF00472">
    <property type="entry name" value="RF-1"/>
    <property type="match status" value="1"/>
</dbReference>
<dbReference type="RefSeq" id="WP_145268714.1">
    <property type="nucleotide sequence ID" value="NZ_CP036272.1"/>
</dbReference>
<evidence type="ECO:0000313" key="4">
    <source>
        <dbReference type="EMBL" id="QDT57925.1"/>
    </source>
</evidence>
<dbReference type="GO" id="GO:0003747">
    <property type="term" value="F:translation release factor activity"/>
    <property type="evidence" value="ECO:0007669"/>
    <property type="project" value="InterPro"/>
</dbReference>
<dbReference type="InterPro" id="IPR050057">
    <property type="entry name" value="Prokaryotic/Mito_RF"/>
</dbReference>
<evidence type="ECO:0000256" key="2">
    <source>
        <dbReference type="SAM" id="MobiDB-lite"/>
    </source>
</evidence>
<feature type="region of interest" description="Disordered" evidence="2">
    <location>
        <begin position="1"/>
        <end position="28"/>
    </location>
</feature>
<dbReference type="InterPro" id="IPR000352">
    <property type="entry name" value="Pep_chain_release_fac_I"/>
</dbReference>
<name>A0A517SP75_9BACT</name>
<feature type="domain" description="Prokaryotic-type class I peptide chain release factors" evidence="3">
    <location>
        <begin position="53"/>
        <end position="109"/>
    </location>
</feature>
<evidence type="ECO:0000259" key="3">
    <source>
        <dbReference type="Pfam" id="PF00472"/>
    </source>
</evidence>
<dbReference type="OrthoDB" id="9815709at2"/>
<protein>
    <submittedName>
        <fullName evidence="4">Peptide chain release factor 2</fullName>
    </submittedName>
</protein>
<dbReference type="PANTHER" id="PTHR43804:SF6">
    <property type="entry name" value="CLASS I PEPTIDE CHAIN RELEASE FACTOR"/>
    <property type="match status" value="1"/>
</dbReference>
<comment type="similarity">
    <text evidence="1">Belongs to the prokaryotic/mitochondrial release factor family.</text>
</comment>
<organism evidence="4 5">
    <name type="scientific">Stieleria bergensis</name>
    <dbReference type="NCBI Taxonomy" id="2528025"/>
    <lineage>
        <taxon>Bacteria</taxon>
        <taxon>Pseudomonadati</taxon>
        <taxon>Planctomycetota</taxon>
        <taxon>Planctomycetia</taxon>
        <taxon>Pirellulales</taxon>
        <taxon>Pirellulaceae</taxon>
        <taxon>Stieleria</taxon>
    </lineage>
</organism>
<evidence type="ECO:0000313" key="5">
    <source>
        <dbReference type="Proteomes" id="UP000315003"/>
    </source>
</evidence>
<keyword evidence="5" id="KW-1185">Reference proteome</keyword>
<dbReference type="SUPFAM" id="SSF75620">
    <property type="entry name" value="Release factor"/>
    <property type="match status" value="1"/>
</dbReference>
<sequence>MAKRTDRSAESGAAQSREAQRGEAQFPAESERLECRLFQDTHPSLLSTNELNQQCEFRAQRRSGPGGQHRNKTSSGVFLVHRPTDVGAEATERRSQVKNREVALQRLRFVMAVSVRTASPIVPMVMPGEQASSAAHRPEAPLTFSPPTLETDLRAKYHRADLRLGERNPDRPAVLALLLNDLWVAGGQPSLLCKPWKASTSQITKLIRSYAPALQWINQIRRHHARPPLH</sequence>
<dbReference type="Gene3D" id="3.30.160.20">
    <property type="match status" value="1"/>
</dbReference>
<dbReference type="Proteomes" id="UP000315003">
    <property type="component" value="Chromosome"/>
</dbReference>
<reference evidence="4 5" key="1">
    <citation type="submission" date="2019-02" db="EMBL/GenBank/DDBJ databases">
        <title>Deep-cultivation of Planctomycetes and their phenomic and genomic characterization uncovers novel biology.</title>
        <authorList>
            <person name="Wiegand S."/>
            <person name="Jogler M."/>
            <person name="Boedeker C."/>
            <person name="Pinto D."/>
            <person name="Vollmers J."/>
            <person name="Rivas-Marin E."/>
            <person name="Kohn T."/>
            <person name="Peeters S.H."/>
            <person name="Heuer A."/>
            <person name="Rast P."/>
            <person name="Oberbeckmann S."/>
            <person name="Bunk B."/>
            <person name="Jeske O."/>
            <person name="Meyerdierks A."/>
            <person name="Storesund J.E."/>
            <person name="Kallscheuer N."/>
            <person name="Luecker S."/>
            <person name="Lage O.M."/>
            <person name="Pohl T."/>
            <person name="Merkel B.J."/>
            <person name="Hornburger P."/>
            <person name="Mueller R.-W."/>
            <person name="Bruemmer F."/>
            <person name="Labrenz M."/>
            <person name="Spormann A.M."/>
            <person name="Op den Camp H."/>
            <person name="Overmann J."/>
            <person name="Amann R."/>
            <person name="Jetten M.S.M."/>
            <person name="Mascher T."/>
            <person name="Medema M.H."/>
            <person name="Devos D.P."/>
            <person name="Kaster A.-K."/>
            <person name="Ovreas L."/>
            <person name="Rohde M."/>
            <person name="Galperin M.Y."/>
            <person name="Jogler C."/>
        </authorList>
    </citation>
    <scope>NUCLEOTIDE SEQUENCE [LARGE SCALE GENOMIC DNA]</scope>
    <source>
        <strain evidence="4 5">SV_7m_r</strain>
    </source>
</reference>
<gene>
    <name evidence="4" type="primary">prfB_1</name>
    <name evidence="4" type="ORF">SV7mr_04120</name>
</gene>